<organism evidence="1 2">
    <name type="scientific">Pseudomonas fluorescens</name>
    <dbReference type="NCBI Taxonomy" id="294"/>
    <lineage>
        <taxon>Bacteria</taxon>
        <taxon>Pseudomonadati</taxon>
        <taxon>Pseudomonadota</taxon>
        <taxon>Gammaproteobacteria</taxon>
        <taxon>Pseudomonadales</taxon>
        <taxon>Pseudomonadaceae</taxon>
        <taxon>Pseudomonas</taxon>
    </lineage>
</organism>
<name>A0A5E6T867_PSEFL</name>
<reference evidence="1 2" key="1">
    <citation type="submission" date="2019-09" db="EMBL/GenBank/DDBJ databases">
        <authorList>
            <person name="Chandra G."/>
            <person name="Truman W A."/>
        </authorList>
    </citation>
    <scope>NUCLEOTIDE SEQUENCE [LARGE SCALE GENOMIC DNA]</scope>
    <source>
        <strain evidence="1">PS662</strain>
    </source>
</reference>
<dbReference type="RefSeq" id="WP_150711473.1">
    <property type="nucleotide sequence ID" value="NZ_CABVHK010000008.1"/>
</dbReference>
<gene>
    <name evidence="1" type="ORF">PS662_02746</name>
</gene>
<evidence type="ECO:0000313" key="2">
    <source>
        <dbReference type="Proteomes" id="UP000326953"/>
    </source>
</evidence>
<dbReference type="Proteomes" id="UP000326953">
    <property type="component" value="Unassembled WGS sequence"/>
</dbReference>
<evidence type="ECO:0000313" key="1">
    <source>
        <dbReference type="EMBL" id="VVM89396.1"/>
    </source>
</evidence>
<protein>
    <submittedName>
        <fullName evidence="1">Uncharacterized protein</fullName>
    </submittedName>
</protein>
<sequence>MFPKKGKTFPNRQEYASGLAVALQGELGSTHQAVKTLMRWTNANERTAKNWLKGTCGPRGEHLARLVQHSDAALASFLEMAERNSVVMRTTLPSLRIDLMRAVEAIDSCLSVVNEAESD</sequence>
<dbReference type="EMBL" id="CABVHK010000008">
    <property type="protein sequence ID" value="VVM89396.1"/>
    <property type="molecule type" value="Genomic_DNA"/>
</dbReference>
<proteinExistence type="predicted"/>
<accession>A0A5E6T867</accession>
<dbReference type="OrthoDB" id="8611097at2"/>
<dbReference type="AlphaFoldDB" id="A0A5E6T867"/>